<protein>
    <submittedName>
        <fullName evidence="1">Uncharacterized protein</fullName>
    </submittedName>
</protein>
<name>A0A078R9J3_PHOVU</name>
<gene>
    <name evidence="1" type="ORF">M097_1952</name>
</gene>
<accession>A0A078R9J3</accession>
<dbReference type="AlphaFoldDB" id="A0A078R9J3"/>
<reference evidence="1 2" key="1">
    <citation type="submission" date="2014-04" db="EMBL/GenBank/DDBJ databases">
        <authorList>
            <person name="Sears C."/>
            <person name="Carroll K."/>
            <person name="Sack B.R."/>
            <person name="Qadri F."/>
            <person name="Myers L.L."/>
            <person name="Chung G.-T."/>
            <person name="Escheverria P."/>
            <person name="Fraser C.M."/>
            <person name="Sadzewicz L."/>
            <person name="Shefchek K.A."/>
            <person name="Tallon L."/>
            <person name="Das S.P."/>
            <person name="Daugherty S."/>
            <person name="Mongodin E.F."/>
        </authorList>
    </citation>
    <scope>NUCLEOTIDE SEQUENCE [LARGE SCALE GENOMIC DNA]</scope>
    <source>
        <strain evidence="2">3775 SL(B) 10 (iv)</strain>
    </source>
</reference>
<dbReference type="Proteomes" id="UP000028134">
    <property type="component" value="Unassembled WGS sequence"/>
</dbReference>
<dbReference type="PATRIC" id="fig|1339350.3.peg.1878"/>
<dbReference type="RefSeq" id="WP_032945454.1">
    <property type="nucleotide sequence ID" value="NZ_JNHI01000009.1"/>
</dbReference>
<sequence length="117" mass="13732">MNIFRKIRASLRLREAVRQADEKHKETGERYYVMPAGGKKGQLIIMDRKNFRKLKQKGYINHNTFVGDLERECFYCTTYGNGSAMLPSAVIALKRKQYFSWLDSFSNPKENGKVRKY</sequence>
<comment type="caution">
    <text evidence="1">The sequence shown here is derived from an EMBL/GenBank/DDBJ whole genome shotgun (WGS) entry which is preliminary data.</text>
</comment>
<evidence type="ECO:0000313" key="1">
    <source>
        <dbReference type="EMBL" id="KDS31306.1"/>
    </source>
</evidence>
<dbReference type="EMBL" id="JNHI01000009">
    <property type="protein sequence ID" value="KDS31306.1"/>
    <property type="molecule type" value="Genomic_DNA"/>
</dbReference>
<proteinExistence type="predicted"/>
<evidence type="ECO:0000313" key="2">
    <source>
        <dbReference type="Proteomes" id="UP000028134"/>
    </source>
</evidence>
<organism evidence="1 2">
    <name type="scientific">Phocaeicola vulgatus str. 3775 SL</name>
    <name type="common">B</name>
    <name type="synonym">iv</name>
    <dbReference type="NCBI Taxonomy" id="1339350"/>
    <lineage>
        <taxon>Bacteria</taxon>
        <taxon>Pseudomonadati</taxon>
        <taxon>Bacteroidota</taxon>
        <taxon>Bacteroidia</taxon>
        <taxon>Bacteroidales</taxon>
        <taxon>Bacteroidaceae</taxon>
        <taxon>Phocaeicola</taxon>
    </lineage>
</organism>